<reference evidence="1" key="1">
    <citation type="submission" date="2023-07" db="EMBL/GenBank/DDBJ databases">
        <title>Black Yeasts Isolated from many extreme environments.</title>
        <authorList>
            <person name="Coleine C."/>
            <person name="Stajich J.E."/>
            <person name="Selbmann L."/>
        </authorList>
    </citation>
    <scope>NUCLEOTIDE SEQUENCE</scope>
    <source>
        <strain evidence="1">CCFEE 5714</strain>
    </source>
</reference>
<keyword evidence="2" id="KW-1185">Reference proteome</keyword>
<proteinExistence type="predicted"/>
<protein>
    <submittedName>
        <fullName evidence="1">Uncharacterized protein</fullName>
    </submittedName>
</protein>
<evidence type="ECO:0000313" key="1">
    <source>
        <dbReference type="EMBL" id="KAK3719442.1"/>
    </source>
</evidence>
<comment type="caution">
    <text evidence="1">The sequence shown here is derived from an EMBL/GenBank/DDBJ whole genome shotgun (WGS) entry which is preliminary data.</text>
</comment>
<gene>
    <name evidence="1" type="ORF">LTR37_004300</name>
</gene>
<dbReference type="EMBL" id="JAUTXU010000026">
    <property type="protein sequence ID" value="KAK3719442.1"/>
    <property type="molecule type" value="Genomic_DNA"/>
</dbReference>
<name>A0ACC3NME4_9PEZI</name>
<accession>A0ACC3NME4</accession>
<organism evidence="1 2">
    <name type="scientific">Vermiconidia calcicola</name>
    <dbReference type="NCBI Taxonomy" id="1690605"/>
    <lineage>
        <taxon>Eukaryota</taxon>
        <taxon>Fungi</taxon>
        <taxon>Dikarya</taxon>
        <taxon>Ascomycota</taxon>
        <taxon>Pezizomycotina</taxon>
        <taxon>Dothideomycetes</taxon>
        <taxon>Dothideomycetidae</taxon>
        <taxon>Mycosphaerellales</taxon>
        <taxon>Extremaceae</taxon>
        <taxon>Vermiconidia</taxon>
    </lineage>
</organism>
<dbReference type="Proteomes" id="UP001281147">
    <property type="component" value="Unassembled WGS sequence"/>
</dbReference>
<sequence length="579" mass="63503">MASTANGSGWEEIAEAMQRHRADTIAALEPTVPEPPTDLALNVTGIPKELLSEEVLAITETPTECLVSQLATQELTSTQVTKAFLQRAGLASKLVNCCTELLPERALERAKYLDDYIAETKSPVGPLHGIPISVKEHIGMKGLDLNAGFVSWVGNVAPDDAIILKLLYKAGAVFYARTTEPQTLMHLETSNNIYGVTVNPYNTKLTPGGSSGGEGALLGMRGSCLGIGSDIGGSIRSPSANNGLFGLRPTAFRLPFAGWEGTMLGNESIIPVIGPLSTSLEGVKLFMKSILDQKPWTIDPSLVPMPWQTTSLLRQDANGRKKLRIGVLSDDGIVKPHPPILRGIKSIVEKLRSHSDFDVIEFPPYRHDEAWRIIASLYFGDGGSEEKEVLERSGEPWRPLSNFIIKENPHVKALTVSELWDLTKEREGYKAAYARHWNSVGTDFPSPDDDTSTLPDALPEGAEDKTVDVLLCPVGPGCAPPLDCARYWAYTAQWNLLDYPALVFPTGLQCSSENQVDADYKPRNEKDEYNYKLYDPKTYIDAPISLQLVGRRYQDEKLIEALEMIMQAVGLPSEQSPWA</sequence>
<evidence type="ECO:0000313" key="2">
    <source>
        <dbReference type="Proteomes" id="UP001281147"/>
    </source>
</evidence>